<keyword evidence="4 7" id="KW-0812">Transmembrane</keyword>
<dbReference type="CDD" id="cd00130">
    <property type="entry name" value="PAS"/>
    <property type="match status" value="1"/>
</dbReference>
<dbReference type="CDD" id="cd12915">
    <property type="entry name" value="PDC2_DGC_like"/>
    <property type="match status" value="1"/>
</dbReference>
<evidence type="ECO:0000259" key="10">
    <source>
        <dbReference type="PROSITE" id="PS50887"/>
    </source>
</evidence>
<dbReference type="SUPFAM" id="SSF55785">
    <property type="entry name" value="PYP-like sensor domain (PAS domain)"/>
    <property type="match status" value="1"/>
</dbReference>
<dbReference type="Pfam" id="PF00990">
    <property type="entry name" value="GGDEF"/>
    <property type="match status" value="1"/>
</dbReference>
<dbReference type="FunFam" id="3.30.70.270:FF:000001">
    <property type="entry name" value="Diguanylate cyclase domain protein"/>
    <property type="match status" value="1"/>
</dbReference>
<dbReference type="RefSeq" id="WP_164211003.1">
    <property type="nucleotide sequence ID" value="NZ_JAAGSC010000040.1"/>
</dbReference>
<dbReference type="PANTHER" id="PTHR44757">
    <property type="entry name" value="DIGUANYLATE CYCLASE DGCP"/>
    <property type="match status" value="1"/>
</dbReference>
<comment type="caution">
    <text evidence="11">The sequence shown here is derived from an EMBL/GenBank/DDBJ whole genome shotgun (WGS) entry which is preliminary data.</text>
</comment>
<gene>
    <name evidence="11" type="ORF">G3I74_07685</name>
</gene>
<dbReference type="InterPro" id="IPR052155">
    <property type="entry name" value="Biofilm_reg_signaling"/>
</dbReference>
<accession>A0A845UYM8</accession>
<name>A0A845UYM8_9GAMM</name>
<dbReference type="SMART" id="SM00091">
    <property type="entry name" value="PAS"/>
    <property type="match status" value="1"/>
</dbReference>
<dbReference type="SMART" id="SM00267">
    <property type="entry name" value="GGDEF"/>
    <property type="match status" value="1"/>
</dbReference>
<evidence type="ECO:0000259" key="8">
    <source>
        <dbReference type="PROSITE" id="PS50112"/>
    </source>
</evidence>
<dbReference type="InterPro" id="IPR013655">
    <property type="entry name" value="PAS_fold_3"/>
</dbReference>
<keyword evidence="12" id="KW-1185">Reference proteome</keyword>
<dbReference type="Gene3D" id="3.30.450.20">
    <property type="entry name" value="PAS domain"/>
    <property type="match status" value="2"/>
</dbReference>
<dbReference type="PROSITE" id="PS50112">
    <property type="entry name" value="PAS"/>
    <property type="match status" value="1"/>
</dbReference>
<dbReference type="SUPFAM" id="SSF55073">
    <property type="entry name" value="Nucleotide cyclase"/>
    <property type="match status" value="1"/>
</dbReference>
<comment type="subcellular location">
    <subcellularLocation>
        <location evidence="2">Cell membrane</location>
        <topology evidence="2">Multi-pass membrane protein</topology>
    </subcellularLocation>
</comment>
<dbReference type="Proteomes" id="UP000484885">
    <property type="component" value="Unassembled WGS sequence"/>
</dbReference>
<dbReference type="InterPro" id="IPR043128">
    <property type="entry name" value="Rev_trsase/Diguanyl_cyclase"/>
</dbReference>
<feature type="transmembrane region" description="Helical" evidence="7">
    <location>
        <begin position="15"/>
        <end position="35"/>
    </location>
</feature>
<dbReference type="InterPro" id="IPR000700">
    <property type="entry name" value="PAS-assoc_C"/>
</dbReference>
<dbReference type="InterPro" id="IPR035965">
    <property type="entry name" value="PAS-like_dom_sf"/>
</dbReference>
<keyword evidence="3" id="KW-1003">Cell membrane</keyword>
<feature type="transmembrane region" description="Helical" evidence="7">
    <location>
        <begin position="280"/>
        <end position="303"/>
    </location>
</feature>
<feature type="domain" description="PAS" evidence="8">
    <location>
        <begin position="313"/>
        <end position="383"/>
    </location>
</feature>
<evidence type="ECO:0000256" key="2">
    <source>
        <dbReference type="ARBA" id="ARBA00004651"/>
    </source>
</evidence>
<evidence type="ECO:0000256" key="5">
    <source>
        <dbReference type="ARBA" id="ARBA00022989"/>
    </source>
</evidence>
<dbReference type="PROSITE" id="PS50887">
    <property type="entry name" value="GGDEF"/>
    <property type="match status" value="1"/>
</dbReference>
<dbReference type="PANTHER" id="PTHR44757:SF2">
    <property type="entry name" value="BIOFILM ARCHITECTURE MAINTENANCE PROTEIN MBAA"/>
    <property type="match status" value="1"/>
</dbReference>
<evidence type="ECO:0000256" key="7">
    <source>
        <dbReference type="SAM" id="Phobius"/>
    </source>
</evidence>
<organism evidence="11 12">
    <name type="scientific">Wenzhouxiangella limi</name>
    <dbReference type="NCBI Taxonomy" id="2707351"/>
    <lineage>
        <taxon>Bacteria</taxon>
        <taxon>Pseudomonadati</taxon>
        <taxon>Pseudomonadota</taxon>
        <taxon>Gammaproteobacteria</taxon>
        <taxon>Chromatiales</taxon>
        <taxon>Wenzhouxiangellaceae</taxon>
        <taxon>Wenzhouxiangella</taxon>
    </lineage>
</organism>
<dbReference type="Gene3D" id="3.30.70.270">
    <property type="match status" value="1"/>
</dbReference>
<keyword evidence="5 7" id="KW-1133">Transmembrane helix</keyword>
<dbReference type="Pfam" id="PF08447">
    <property type="entry name" value="PAS_3"/>
    <property type="match status" value="1"/>
</dbReference>
<evidence type="ECO:0000256" key="3">
    <source>
        <dbReference type="ARBA" id="ARBA00022475"/>
    </source>
</evidence>
<dbReference type="InterPro" id="IPR029787">
    <property type="entry name" value="Nucleotide_cyclase"/>
</dbReference>
<dbReference type="SMART" id="SM00086">
    <property type="entry name" value="PAC"/>
    <property type="match status" value="1"/>
</dbReference>
<dbReference type="NCBIfam" id="TIGR00229">
    <property type="entry name" value="sensory_box"/>
    <property type="match status" value="1"/>
</dbReference>
<evidence type="ECO:0000259" key="9">
    <source>
        <dbReference type="PROSITE" id="PS50113"/>
    </source>
</evidence>
<protein>
    <submittedName>
        <fullName evidence="11">Diguanylate cyclase</fullName>
    </submittedName>
</protein>
<dbReference type="GO" id="GO:0003824">
    <property type="term" value="F:catalytic activity"/>
    <property type="evidence" value="ECO:0007669"/>
    <property type="project" value="UniProtKB-ARBA"/>
</dbReference>
<evidence type="ECO:0000256" key="4">
    <source>
        <dbReference type="ARBA" id="ARBA00022692"/>
    </source>
</evidence>
<dbReference type="InterPro" id="IPR033479">
    <property type="entry name" value="dCache_1"/>
</dbReference>
<dbReference type="PROSITE" id="PS50113">
    <property type="entry name" value="PAC"/>
    <property type="match status" value="1"/>
</dbReference>
<evidence type="ECO:0000256" key="6">
    <source>
        <dbReference type="ARBA" id="ARBA00023136"/>
    </source>
</evidence>
<dbReference type="CDD" id="cd01949">
    <property type="entry name" value="GGDEF"/>
    <property type="match status" value="1"/>
</dbReference>
<feature type="domain" description="PAC" evidence="9">
    <location>
        <begin position="387"/>
        <end position="439"/>
    </location>
</feature>
<reference evidence="11 12" key="1">
    <citation type="submission" date="2020-02" db="EMBL/GenBank/DDBJ databases">
        <authorList>
            <person name="Zhang X.-Y."/>
        </authorList>
    </citation>
    <scope>NUCLEOTIDE SEQUENCE [LARGE SCALE GENOMIC DNA]</scope>
    <source>
        <strain evidence="11 12">C33</strain>
    </source>
</reference>
<dbReference type="InterPro" id="IPR000014">
    <property type="entry name" value="PAS"/>
</dbReference>
<dbReference type="CDD" id="cd12914">
    <property type="entry name" value="PDC1_DGC_like"/>
    <property type="match status" value="1"/>
</dbReference>
<dbReference type="NCBIfam" id="TIGR00254">
    <property type="entry name" value="GGDEF"/>
    <property type="match status" value="1"/>
</dbReference>
<comment type="cofactor">
    <cofactor evidence="1">
        <name>Mg(2+)</name>
        <dbReference type="ChEBI" id="CHEBI:18420"/>
    </cofactor>
</comment>
<evidence type="ECO:0000313" key="12">
    <source>
        <dbReference type="Proteomes" id="UP000484885"/>
    </source>
</evidence>
<feature type="domain" description="GGDEF" evidence="10">
    <location>
        <begin position="471"/>
        <end position="604"/>
    </location>
</feature>
<dbReference type="GO" id="GO:0005886">
    <property type="term" value="C:plasma membrane"/>
    <property type="evidence" value="ECO:0007669"/>
    <property type="project" value="UniProtKB-SubCell"/>
</dbReference>
<evidence type="ECO:0000256" key="1">
    <source>
        <dbReference type="ARBA" id="ARBA00001946"/>
    </source>
</evidence>
<dbReference type="EMBL" id="JAAGSC010000040">
    <property type="protein sequence ID" value="NDY95604.1"/>
    <property type="molecule type" value="Genomic_DNA"/>
</dbReference>
<sequence length="612" mass="67729">MVYADATQSIELKGLWLLLTVIVGLLLAAATASLYDRVTERAERQAENSALAYQRLILQEFDDLDRFISRAARQLLIDRSLSASAATTLFGYRQNSHPLIKNLAVIDSDGRPLVTSSTEEVPEISGRDYFLHHLESRDSELFISPPQASLVNPDNWFISLSRALRNTDGNLLGVAVGMLSVNSLRNAFSELVSRDGVSITLLTQEGRLVFRLPELAEYGVGVEILDIAELEPPLTEPITQSLAAGLDKQARIVHLRPISNYGLVIAASIRRADALSVWRAAIIAGTIAWLVFSAISFILIRMLQTSVREAQASQARFRHVVEGASDLIVLSSIDGQLSYASPNVESYLGLKPREVIGRPVEHFVHPDDLPRLQTMLRNVIKSGKPRKSDEYRVQHADGNWRWHAVSLSPMYDAGGDLDSLIGIVRDVTQRHRDRQQLIRMANEDALTGLPNRARLTGLLAEAMREANRKGTLVGLLFIDLDHFKPVNDAHGHAVGDLLLVQVARRINNALREPDIAARFGGDEFLALLHNLSAPEEAQAIAERIIEQIRRPFQVDKHELSIACSIGIALYPEDGRDEPELFMRADAAMYRAKHAGRGIALRFTPNGEDPPPG</sequence>
<dbReference type="InterPro" id="IPR001610">
    <property type="entry name" value="PAC"/>
</dbReference>
<dbReference type="InterPro" id="IPR000160">
    <property type="entry name" value="GGDEF_dom"/>
</dbReference>
<proteinExistence type="predicted"/>
<dbReference type="AlphaFoldDB" id="A0A845UYM8"/>
<evidence type="ECO:0000313" key="11">
    <source>
        <dbReference type="EMBL" id="NDY95604.1"/>
    </source>
</evidence>
<dbReference type="Pfam" id="PF02743">
    <property type="entry name" value="dCache_1"/>
    <property type="match status" value="1"/>
</dbReference>
<keyword evidence="6 7" id="KW-0472">Membrane</keyword>